<dbReference type="Proteomes" id="UP000308836">
    <property type="component" value="Unassembled WGS sequence"/>
</dbReference>
<name>A0AC61RAZ9_9FIRM</name>
<reference evidence="1" key="1">
    <citation type="submission" date="2019-04" db="EMBL/GenBank/DDBJ databases">
        <title>Microbes associate with the intestines of laboratory mice.</title>
        <authorList>
            <person name="Navarre W."/>
            <person name="Wong E."/>
            <person name="Huang K."/>
            <person name="Tropini C."/>
            <person name="Ng K."/>
            <person name="Yu B."/>
        </authorList>
    </citation>
    <scope>NUCLEOTIDE SEQUENCE</scope>
    <source>
        <strain evidence="1">NM09_H32</strain>
    </source>
</reference>
<evidence type="ECO:0000313" key="1">
    <source>
        <dbReference type="EMBL" id="TGY67083.1"/>
    </source>
</evidence>
<organism evidence="1 2">
    <name type="scientific">Dubosiella muris</name>
    <dbReference type="NCBI Taxonomy" id="3038133"/>
    <lineage>
        <taxon>Bacteria</taxon>
        <taxon>Bacillati</taxon>
        <taxon>Bacillota</taxon>
        <taxon>Erysipelotrichia</taxon>
        <taxon>Erysipelotrichales</taxon>
        <taxon>Erysipelotrichaceae</taxon>
        <taxon>Dubosiella</taxon>
    </lineage>
</organism>
<sequence length="349" mass="39922">MEIGEIIRENRKKKGITQEQLGLALHVSAQAVNKWENGKSFPDITLLPGLARQLGVDMNDLFGFHDSLSESDMDTWLEQLQTLLQRDGVKAAYDKARELFRQYPDSVEMMACVAFLMENGLRLAADDFNGRQEIENQILAWYEKSAQSKNQAVAHTSAMQVARKKLERGEWKEAERWIHTLPAVTVDRSELEIASLQKQGKTREACAALSEKALNDALHLVAHWMGLADALERDKKTNRAIRVLQVVDSLVQTLGLYPAFSDHARLRMALMEKDKKSSLFWIETILHAPDTRYELALDPLFEDVRNRPDPALLNRRNKIGLTQKMETDPAYAFLRDDPVWKEKIKKAKR</sequence>
<evidence type="ECO:0000313" key="2">
    <source>
        <dbReference type="Proteomes" id="UP000308836"/>
    </source>
</evidence>
<gene>
    <name evidence="1" type="ORF">E5336_01315</name>
</gene>
<proteinExistence type="predicted"/>
<keyword evidence="2" id="KW-1185">Reference proteome</keyword>
<dbReference type="EMBL" id="SRYG01000002">
    <property type="protein sequence ID" value="TGY67083.1"/>
    <property type="molecule type" value="Genomic_DNA"/>
</dbReference>
<accession>A0AC61RAZ9</accession>
<comment type="caution">
    <text evidence="1">The sequence shown here is derived from an EMBL/GenBank/DDBJ whole genome shotgun (WGS) entry which is preliminary data.</text>
</comment>
<protein>
    <submittedName>
        <fullName evidence="1">XRE family transcriptional regulator</fullName>
    </submittedName>
</protein>